<reference evidence="10" key="1">
    <citation type="journal article" date="2013" name="Genome Announc.">
        <title>Draft Genome Sequence of Streptomyces bottropensis ATCC 25435, a Bottromycin-Producing Actinomycete.</title>
        <authorList>
            <person name="Zhang H."/>
            <person name="Zhou W."/>
            <person name="Zhuang Y."/>
            <person name="Liang X."/>
            <person name="Liu T."/>
        </authorList>
    </citation>
    <scope>NUCLEOTIDE SEQUENCE [LARGE SCALE GENOMIC DNA]</scope>
    <source>
        <strain evidence="10">ATCC 25435</strain>
    </source>
</reference>
<dbReference type="AlphaFoldDB" id="M3DEI4"/>
<evidence type="ECO:0000313" key="10">
    <source>
        <dbReference type="Proteomes" id="UP000030760"/>
    </source>
</evidence>
<gene>
    <name evidence="9" type="ORF">SBD_2365</name>
</gene>
<dbReference type="PROSITE" id="PS51884">
    <property type="entry name" value="CHAPLIN"/>
    <property type="match status" value="1"/>
</dbReference>
<evidence type="ECO:0000256" key="2">
    <source>
        <dbReference type="ARBA" id="ARBA00022512"/>
    </source>
</evidence>
<dbReference type="GO" id="GO:0007155">
    <property type="term" value="P:cell adhesion"/>
    <property type="evidence" value="ECO:0007669"/>
    <property type="project" value="UniProtKB-KW"/>
</dbReference>
<dbReference type="Pfam" id="PF03777">
    <property type="entry name" value="ChpA-C"/>
    <property type="match status" value="1"/>
</dbReference>
<proteinExistence type="predicted"/>
<evidence type="ECO:0000256" key="1">
    <source>
        <dbReference type="ARBA" id="ARBA00004191"/>
    </source>
</evidence>
<keyword evidence="3" id="KW-0964">Secreted</keyword>
<evidence type="ECO:0000313" key="9">
    <source>
        <dbReference type="EMBL" id="EMF55052.1"/>
    </source>
</evidence>
<feature type="domain" description="Chaplin" evidence="8">
    <location>
        <begin position="52"/>
        <end position="92"/>
    </location>
</feature>
<evidence type="ECO:0000256" key="7">
    <source>
        <dbReference type="PROSITE-ProRule" id="PRU01232"/>
    </source>
</evidence>
<evidence type="ECO:0000256" key="4">
    <source>
        <dbReference type="ARBA" id="ARBA00022729"/>
    </source>
</evidence>
<protein>
    <recommendedName>
        <fullName evidence="8">Chaplin domain-containing protein</fullName>
    </recommendedName>
</protein>
<dbReference type="InterPro" id="IPR005528">
    <property type="entry name" value="ChpA-H"/>
</dbReference>
<name>M3DEI4_9ACTN</name>
<keyword evidence="5" id="KW-0130">Cell adhesion</keyword>
<evidence type="ECO:0000256" key="6">
    <source>
        <dbReference type="ARBA" id="ARBA00023087"/>
    </source>
</evidence>
<evidence type="ECO:0000256" key="5">
    <source>
        <dbReference type="ARBA" id="ARBA00022889"/>
    </source>
</evidence>
<evidence type="ECO:0000256" key="3">
    <source>
        <dbReference type="ARBA" id="ARBA00022525"/>
    </source>
</evidence>
<keyword evidence="2" id="KW-0134">Cell wall</keyword>
<dbReference type="Proteomes" id="UP000030760">
    <property type="component" value="Unassembled WGS sequence"/>
</dbReference>
<keyword evidence="4" id="KW-0732">Signal</keyword>
<organism evidence="9 10">
    <name type="scientific">Streptomyces bottropensis ATCC 25435</name>
    <dbReference type="NCBI Taxonomy" id="1054862"/>
    <lineage>
        <taxon>Bacteria</taxon>
        <taxon>Bacillati</taxon>
        <taxon>Actinomycetota</taxon>
        <taxon>Actinomycetes</taxon>
        <taxon>Kitasatosporales</taxon>
        <taxon>Streptomycetaceae</taxon>
        <taxon>Streptomyces</taxon>
    </lineage>
</organism>
<keyword evidence="6 7" id="KW-0034">Amyloid</keyword>
<sequence length="93" mass="8839">MCGSDPYDAGGARLTNFSKKAALTVTAAYLAAAASSGAAVADSSADSAAVGSQGVASGLVVQVPVDVPVTVTGLGADLVAALNPTFGNVTVDP</sequence>
<accession>M3DEI4</accession>
<evidence type="ECO:0000259" key="8">
    <source>
        <dbReference type="PROSITE" id="PS51884"/>
    </source>
</evidence>
<dbReference type="EMBL" id="KB405067">
    <property type="protein sequence ID" value="EMF55052.1"/>
    <property type="molecule type" value="Genomic_DNA"/>
</dbReference>
<comment type="subcellular location">
    <subcellularLocation>
        <location evidence="1">Secreted</location>
        <location evidence="1">Cell wall</location>
    </subcellularLocation>
</comment>